<organism evidence="3 4">
    <name type="scientific">Rhododendron williamsianum</name>
    <dbReference type="NCBI Taxonomy" id="262921"/>
    <lineage>
        <taxon>Eukaryota</taxon>
        <taxon>Viridiplantae</taxon>
        <taxon>Streptophyta</taxon>
        <taxon>Embryophyta</taxon>
        <taxon>Tracheophyta</taxon>
        <taxon>Spermatophyta</taxon>
        <taxon>Magnoliopsida</taxon>
        <taxon>eudicotyledons</taxon>
        <taxon>Gunneridae</taxon>
        <taxon>Pentapetalae</taxon>
        <taxon>asterids</taxon>
        <taxon>Ericales</taxon>
        <taxon>Ericaceae</taxon>
        <taxon>Ericoideae</taxon>
        <taxon>Rhodoreae</taxon>
        <taxon>Rhododendron</taxon>
    </lineage>
</organism>
<feature type="compositionally biased region" description="Basic residues" evidence="1">
    <location>
        <begin position="269"/>
        <end position="289"/>
    </location>
</feature>
<evidence type="ECO:0000313" key="3">
    <source>
        <dbReference type="EMBL" id="KAE9462664.1"/>
    </source>
</evidence>
<dbReference type="PANTHER" id="PTHR31066:SF97">
    <property type="entry name" value="OS03G0401100 PROTEIN"/>
    <property type="match status" value="1"/>
</dbReference>
<evidence type="ECO:0000256" key="1">
    <source>
        <dbReference type="SAM" id="MobiDB-lite"/>
    </source>
</evidence>
<dbReference type="OrthoDB" id="125347at2759"/>
<dbReference type="Pfam" id="PF00564">
    <property type="entry name" value="PB1"/>
    <property type="match status" value="1"/>
</dbReference>
<feature type="non-terminal residue" evidence="3">
    <location>
        <position position="1"/>
    </location>
</feature>
<feature type="compositionally biased region" description="Basic and acidic residues" evidence="1">
    <location>
        <begin position="325"/>
        <end position="335"/>
    </location>
</feature>
<dbReference type="InterPro" id="IPR053198">
    <property type="entry name" value="Gynoecium_Dev_Regulator"/>
</dbReference>
<feature type="domain" description="PB1" evidence="2">
    <location>
        <begin position="126"/>
        <end position="209"/>
    </location>
</feature>
<comment type="caution">
    <text evidence="3">The sequence shown here is derived from an EMBL/GenBank/DDBJ whole genome shotgun (WGS) entry which is preliminary data.</text>
</comment>
<dbReference type="AlphaFoldDB" id="A0A6A4M2P8"/>
<dbReference type="PANTHER" id="PTHR31066">
    <property type="entry name" value="OS05G0427100 PROTEIN-RELATED"/>
    <property type="match status" value="1"/>
</dbReference>
<feature type="region of interest" description="Disordered" evidence="1">
    <location>
        <begin position="239"/>
        <end position="349"/>
    </location>
</feature>
<reference evidence="3 4" key="1">
    <citation type="journal article" date="2019" name="Genome Biol. Evol.">
        <title>The Rhododendron genome and chromosomal organization provide insight into shared whole-genome duplications across the heath family (Ericaceae).</title>
        <authorList>
            <person name="Soza V.L."/>
            <person name="Lindsley D."/>
            <person name="Waalkes A."/>
            <person name="Ramage E."/>
            <person name="Patwardhan R.P."/>
            <person name="Burton J.N."/>
            <person name="Adey A."/>
            <person name="Kumar A."/>
            <person name="Qiu R."/>
            <person name="Shendure J."/>
            <person name="Hall B."/>
        </authorList>
    </citation>
    <scope>NUCLEOTIDE SEQUENCE [LARGE SCALE GENOMIC DNA]</scope>
    <source>
        <strain evidence="3">RSF 1966-606</strain>
    </source>
</reference>
<dbReference type="InterPro" id="IPR000270">
    <property type="entry name" value="PB1_dom"/>
</dbReference>
<feature type="compositionally biased region" description="Low complexity" evidence="1">
    <location>
        <begin position="239"/>
        <end position="254"/>
    </location>
</feature>
<gene>
    <name evidence="3" type="ORF">C3L33_05428</name>
</gene>
<evidence type="ECO:0000259" key="2">
    <source>
        <dbReference type="SMART" id="SM00666"/>
    </source>
</evidence>
<sequence>MLSVSTPPHLLGFSVLDKFYHLLGFPVLDKFYCKTTINASKTLDRQEPSPGSQMGLGLASKAFYAMKDCCRKTSRDIASKSGIWLNFSFFVKASTDCYRNFTSADIWMGKGKLILICQCGGEFVKNDDGSLKYAGGEAQAVNVNFETLFDDLKLKVAEVCNLEYKSVSIKYFLPGNTRTLISLANDKDLKRMLDFHGNSVTADVFVMGREGFNRDALNIDTNRETVVKVAESVNHAVAPTAAATSSPPDAASPVGTPPPPPHVATGRTAARKKAARHGRRKTAARKKATRAADKDPTKQITAHKSSAQANIDDSTVAPHSPVSDTPRETSHHSTEIDMGATPADSVKKRRRTASWKIGIETTIDQEFNRRQCGSNNTIFAYPLADAASAAKMMDLILFGPETASSASSEN</sequence>
<dbReference type="SUPFAM" id="SSF54277">
    <property type="entry name" value="CAD &amp; PB1 domains"/>
    <property type="match status" value="1"/>
</dbReference>
<name>A0A6A4M2P8_9ERIC</name>
<dbReference type="SMART" id="SM00666">
    <property type="entry name" value="PB1"/>
    <property type="match status" value="1"/>
</dbReference>
<dbReference type="Proteomes" id="UP000428333">
    <property type="component" value="Linkage Group LG03"/>
</dbReference>
<protein>
    <recommendedName>
        <fullName evidence="2">PB1 domain-containing protein</fullName>
    </recommendedName>
</protein>
<proteinExistence type="predicted"/>
<feature type="compositionally biased region" description="Polar residues" evidence="1">
    <location>
        <begin position="299"/>
        <end position="313"/>
    </location>
</feature>
<evidence type="ECO:0000313" key="4">
    <source>
        <dbReference type="Proteomes" id="UP000428333"/>
    </source>
</evidence>
<keyword evidence="4" id="KW-1185">Reference proteome</keyword>
<accession>A0A6A4M2P8</accession>
<dbReference type="EMBL" id="QEFC01000681">
    <property type="protein sequence ID" value="KAE9462664.1"/>
    <property type="molecule type" value="Genomic_DNA"/>
</dbReference>